<proteinExistence type="inferred from homology"/>
<dbReference type="PANTHER" id="PTHR12899">
    <property type="entry name" value="39S RIBOSOMAL PROTEIN L18, MITOCHONDRIAL"/>
    <property type="match status" value="1"/>
</dbReference>
<name>A0A7V3NTX1_UNCW3</name>
<keyword evidence="2 7" id="KW-0699">rRNA-binding</keyword>
<organism evidence="8">
    <name type="scientific">candidate division WOR-3 bacterium</name>
    <dbReference type="NCBI Taxonomy" id="2052148"/>
    <lineage>
        <taxon>Bacteria</taxon>
        <taxon>Bacteria division WOR-3</taxon>
    </lineage>
</organism>
<keyword evidence="3 7" id="KW-0694">RNA-binding</keyword>
<comment type="caution">
    <text evidence="8">The sequence shown here is derived from an EMBL/GenBank/DDBJ whole genome shotgun (WGS) entry which is preliminary data.</text>
</comment>
<dbReference type="InterPro" id="IPR057268">
    <property type="entry name" value="Ribosomal_L18"/>
</dbReference>
<dbReference type="GO" id="GO:0003735">
    <property type="term" value="F:structural constituent of ribosome"/>
    <property type="evidence" value="ECO:0007669"/>
    <property type="project" value="InterPro"/>
</dbReference>
<dbReference type="HAMAP" id="MF_01337_B">
    <property type="entry name" value="Ribosomal_uL18_B"/>
    <property type="match status" value="1"/>
</dbReference>
<gene>
    <name evidence="7" type="primary">rplR</name>
    <name evidence="8" type="ORF">ENV38_01630</name>
</gene>
<dbReference type="Pfam" id="PF00861">
    <property type="entry name" value="Ribosomal_L18p"/>
    <property type="match status" value="1"/>
</dbReference>
<keyword evidence="5 7" id="KW-0687">Ribonucleoprotein</keyword>
<dbReference type="FunFam" id="3.30.420.100:FF:000001">
    <property type="entry name" value="50S ribosomal protein L18"/>
    <property type="match status" value="1"/>
</dbReference>
<protein>
    <recommendedName>
        <fullName evidence="6 7">Large ribosomal subunit protein uL18</fullName>
    </recommendedName>
</protein>
<evidence type="ECO:0000256" key="3">
    <source>
        <dbReference type="ARBA" id="ARBA00022884"/>
    </source>
</evidence>
<dbReference type="GO" id="GO:0008097">
    <property type="term" value="F:5S rRNA binding"/>
    <property type="evidence" value="ECO:0007669"/>
    <property type="project" value="TreeGrafter"/>
</dbReference>
<dbReference type="AlphaFoldDB" id="A0A7V3NTX1"/>
<comment type="subunit">
    <text evidence="7">Part of the 50S ribosomal subunit; part of the 5S rRNA/L5/L18/L25 subcomplex. Contacts the 5S and 23S rRNAs.</text>
</comment>
<evidence type="ECO:0000256" key="1">
    <source>
        <dbReference type="ARBA" id="ARBA00007116"/>
    </source>
</evidence>
<comment type="similarity">
    <text evidence="1 7">Belongs to the universal ribosomal protein uL18 family.</text>
</comment>
<dbReference type="NCBIfam" id="TIGR00060">
    <property type="entry name" value="L18_bact"/>
    <property type="match status" value="1"/>
</dbReference>
<reference evidence="8" key="1">
    <citation type="journal article" date="2020" name="mSystems">
        <title>Genome- and Community-Level Interaction Insights into Carbon Utilization and Element Cycling Functions of Hydrothermarchaeota in Hydrothermal Sediment.</title>
        <authorList>
            <person name="Zhou Z."/>
            <person name="Liu Y."/>
            <person name="Xu W."/>
            <person name="Pan J."/>
            <person name="Luo Z.H."/>
            <person name="Li M."/>
        </authorList>
    </citation>
    <scope>NUCLEOTIDE SEQUENCE [LARGE SCALE GENOMIC DNA]</scope>
    <source>
        <strain evidence="8">SpSt-754</strain>
    </source>
</reference>
<comment type="function">
    <text evidence="7">This is one of the proteins that bind and probably mediate the attachment of the 5S RNA into the large ribosomal subunit, where it forms part of the central protuberance.</text>
</comment>
<dbReference type="InterPro" id="IPR004389">
    <property type="entry name" value="Ribosomal_uL18_bac-type"/>
</dbReference>
<dbReference type="PANTHER" id="PTHR12899:SF3">
    <property type="entry name" value="LARGE RIBOSOMAL SUBUNIT PROTEIN UL18M"/>
    <property type="match status" value="1"/>
</dbReference>
<dbReference type="InterPro" id="IPR005484">
    <property type="entry name" value="Ribosomal_uL18_bac/plant/anim"/>
</dbReference>
<dbReference type="CDD" id="cd00432">
    <property type="entry name" value="Ribosomal_L18_L5e"/>
    <property type="match status" value="1"/>
</dbReference>
<evidence type="ECO:0000256" key="7">
    <source>
        <dbReference type="HAMAP-Rule" id="MF_01337"/>
    </source>
</evidence>
<evidence type="ECO:0000256" key="5">
    <source>
        <dbReference type="ARBA" id="ARBA00023274"/>
    </source>
</evidence>
<dbReference type="GO" id="GO:0022625">
    <property type="term" value="C:cytosolic large ribosomal subunit"/>
    <property type="evidence" value="ECO:0007669"/>
    <property type="project" value="TreeGrafter"/>
</dbReference>
<sequence length="118" mass="13361">MRRKRRHLRVRKKVKGTEERPRLVVFRSAKHIYAQLVIDPPIGPCKVICGASTLSPEIREEVKGVKGKIEKAKLVGKLIAKRALEKGFKKVVFDRAGYKYHGRVKALAEAAREAGLEF</sequence>
<dbReference type="GO" id="GO:0006412">
    <property type="term" value="P:translation"/>
    <property type="evidence" value="ECO:0007669"/>
    <property type="project" value="UniProtKB-UniRule"/>
</dbReference>
<keyword evidence="4 7" id="KW-0689">Ribosomal protein</keyword>
<dbReference type="SUPFAM" id="SSF53137">
    <property type="entry name" value="Translational machinery components"/>
    <property type="match status" value="1"/>
</dbReference>
<accession>A0A7V3NTX1</accession>
<evidence type="ECO:0000256" key="6">
    <source>
        <dbReference type="ARBA" id="ARBA00035197"/>
    </source>
</evidence>
<evidence type="ECO:0000256" key="4">
    <source>
        <dbReference type="ARBA" id="ARBA00022980"/>
    </source>
</evidence>
<dbReference type="Gene3D" id="3.30.420.100">
    <property type="match status" value="1"/>
</dbReference>
<evidence type="ECO:0000313" key="8">
    <source>
        <dbReference type="EMBL" id="HGB35592.1"/>
    </source>
</evidence>
<dbReference type="EMBL" id="DTGD01000068">
    <property type="protein sequence ID" value="HGB35592.1"/>
    <property type="molecule type" value="Genomic_DNA"/>
</dbReference>
<evidence type="ECO:0000256" key="2">
    <source>
        <dbReference type="ARBA" id="ARBA00022730"/>
    </source>
</evidence>